<dbReference type="InterPro" id="IPR012338">
    <property type="entry name" value="Beta-lactam/transpept-like"/>
</dbReference>
<sequence>MYYKLINNKLLLLIKCLILFFLIIGIYIIYWYIYIRHFFSNIPYSTPTTVFSRIVDLEPNSLYSKQEIILMLVNNGYRNVNCVVKSGQFHVNKNSIDLFRRSFYFPDGVESSIYVRLTFYKNALIEIKNLLSDLNLSSIRIDPKLIALIQFNGKKKQIYLPINKYPNIFITMLLSIEDRRFFMHEGVNLYSIIRAFFINVIVGKNIQGGSTITQQLVKNLFLDNTRSMWRKINEGLLALVMDFIYSKNLILETYLNEVYLGHEKNEQVHGFSLASLYYFGCPINELSLEQYALLIGMLKGASLYNPWLHPYKALNRRNLVLYTLFKRHIINKKTYKILVMRALNVQDKSKIKKSYVILTQIIKKKLIKHFKNKTKSLFGIRVFTTLDIISQECVNKSTQESMLFFKRRMRLKNLEAAMVVINRFSGEIQAVLGGSDPYYLGYNRAYYARRSIGSLAKLIVYLTALEEPDKYQLNTWLSGKPIALALSNKNFWVPKNDNNQFVDKIMLIDAFVHSVNIPTVSLSMKLSLKKIVDKWKHFGLSEKQISMVPSIFLGSINLTPVEVGQIFQIIASGGNKLKLSLIKTILSSDGTLLYQNFPKPKRLASVESTFLMLYSMQEVVTKGTGKSLGSMFNYFNLAGKTGTTNNLVDSWFVGIDGTQVVVVWVGRDNNKSSQLYGASGAMEIYKKYLKNKHPKPLLILPPNTIKFFSIDKQGKIITDFLNKKVDRFLPMWCVVSNKFCYKH</sequence>
<feature type="domain" description="Glycosyl transferase family 51" evidence="27">
    <location>
        <begin position="151"/>
        <end position="323"/>
    </location>
</feature>
<evidence type="ECO:0000256" key="17">
    <source>
        <dbReference type="ARBA" id="ARBA00023268"/>
    </source>
</evidence>
<feature type="active site" description="Acyl-ester intermediate; for transpeptidase activity" evidence="24">
    <location>
        <position position="454"/>
    </location>
</feature>
<dbReference type="GO" id="GO:0046677">
    <property type="term" value="P:response to antibiotic"/>
    <property type="evidence" value="ECO:0007669"/>
    <property type="project" value="UniProtKB-UniRule"/>
</dbReference>
<feature type="transmembrane region" description="Helical" evidence="25">
    <location>
        <begin position="12"/>
        <end position="33"/>
    </location>
</feature>
<evidence type="ECO:0000259" key="26">
    <source>
        <dbReference type="Pfam" id="PF00905"/>
    </source>
</evidence>
<evidence type="ECO:0000256" key="11">
    <source>
        <dbReference type="ARBA" id="ARBA00022679"/>
    </source>
</evidence>
<dbReference type="GO" id="GO:0006508">
    <property type="term" value="P:proteolysis"/>
    <property type="evidence" value="ECO:0007669"/>
    <property type="project" value="UniProtKB-KW"/>
</dbReference>
<evidence type="ECO:0000256" key="12">
    <source>
        <dbReference type="ARBA" id="ARBA00022801"/>
    </source>
</evidence>
<evidence type="ECO:0000256" key="9">
    <source>
        <dbReference type="ARBA" id="ARBA00022670"/>
    </source>
</evidence>
<comment type="subcellular location">
    <subcellularLocation>
        <location evidence="2">Cell membrane</location>
    </subcellularLocation>
</comment>
<proteinExistence type="inferred from homology"/>
<evidence type="ECO:0000256" key="13">
    <source>
        <dbReference type="ARBA" id="ARBA00022960"/>
    </source>
</evidence>
<keyword evidence="15 25" id="KW-0472">Membrane</keyword>
<evidence type="ECO:0000256" key="18">
    <source>
        <dbReference type="ARBA" id="ARBA00023316"/>
    </source>
</evidence>
<evidence type="ECO:0000256" key="8">
    <source>
        <dbReference type="ARBA" id="ARBA00022645"/>
    </source>
</evidence>
<dbReference type="AlphaFoldDB" id="A0A455TA02"/>
<evidence type="ECO:0000256" key="3">
    <source>
        <dbReference type="ARBA" id="ARBA00004752"/>
    </source>
</evidence>
<dbReference type="Pfam" id="PF14814">
    <property type="entry name" value="UB2H"/>
    <property type="match status" value="1"/>
</dbReference>
<evidence type="ECO:0000256" key="6">
    <source>
        <dbReference type="ARBA" id="ARBA00018637"/>
    </source>
</evidence>
<dbReference type="GO" id="GO:0071555">
    <property type="term" value="P:cell wall organization"/>
    <property type="evidence" value="ECO:0007669"/>
    <property type="project" value="UniProtKB-UniRule"/>
</dbReference>
<keyword evidence="16" id="KW-0046">Antibiotic resistance</keyword>
<dbReference type="Pfam" id="PF00912">
    <property type="entry name" value="Transgly"/>
    <property type="match status" value="1"/>
</dbReference>
<dbReference type="InterPro" id="IPR011813">
    <property type="entry name" value="PBP_1b"/>
</dbReference>
<evidence type="ECO:0000256" key="15">
    <source>
        <dbReference type="ARBA" id="ARBA00023136"/>
    </source>
</evidence>
<evidence type="ECO:0000256" key="7">
    <source>
        <dbReference type="ARBA" id="ARBA00022475"/>
    </source>
</evidence>
<keyword evidence="13 23" id="KW-0133">Cell shape</keyword>
<dbReference type="SUPFAM" id="SSF56601">
    <property type="entry name" value="beta-lactamase/transpeptidase-like"/>
    <property type="match status" value="1"/>
</dbReference>
<keyword evidence="17" id="KW-0511">Multifunctional enzyme</keyword>
<dbReference type="UniPathway" id="UPA00219"/>
<evidence type="ECO:0000256" key="5">
    <source>
        <dbReference type="ARBA" id="ARBA00007739"/>
    </source>
</evidence>
<dbReference type="PANTHER" id="PTHR32282:SF11">
    <property type="entry name" value="PENICILLIN-BINDING PROTEIN 1B"/>
    <property type="match status" value="1"/>
</dbReference>
<dbReference type="OrthoDB" id="9766909at2"/>
<dbReference type="EMBL" id="AP019379">
    <property type="protein sequence ID" value="BBI01178.1"/>
    <property type="molecule type" value="Genomic_DNA"/>
</dbReference>
<dbReference type="InterPro" id="IPR050396">
    <property type="entry name" value="Glycosyltr_51/Transpeptidase"/>
</dbReference>
<keyword evidence="10 23" id="KW-0328">Glycosyltransferase</keyword>
<accession>A0A455TA02</accession>
<dbReference type="GO" id="GO:0009002">
    <property type="term" value="F:serine-type D-Ala-D-Ala carboxypeptidase activity"/>
    <property type="evidence" value="ECO:0007669"/>
    <property type="project" value="UniProtKB-EC"/>
</dbReference>
<evidence type="ECO:0000256" key="2">
    <source>
        <dbReference type="ARBA" id="ARBA00004236"/>
    </source>
</evidence>
<comment type="pathway">
    <text evidence="3 23">Cell wall biogenesis; peptidoglycan biosynthesis.</text>
</comment>
<dbReference type="Pfam" id="PF00905">
    <property type="entry name" value="Transpeptidase"/>
    <property type="match status" value="1"/>
</dbReference>
<evidence type="ECO:0000256" key="20">
    <source>
        <dbReference type="ARBA" id="ARBA00034000"/>
    </source>
</evidence>
<evidence type="ECO:0000256" key="1">
    <source>
        <dbReference type="ARBA" id="ARBA00002624"/>
    </source>
</evidence>
<dbReference type="Gene3D" id="3.30.2060.10">
    <property type="entry name" value="Penicillin-binding protein 1b domain"/>
    <property type="match status" value="1"/>
</dbReference>
<evidence type="ECO:0000256" key="14">
    <source>
        <dbReference type="ARBA" id="ARBA00022984"/>
    </source>
</evidence>
<keyword evidence="8 29" id="KW-0121">Carboxypeptidase</keyword>
<reference evidence="29 30" key="1">
    <citation type="journal article" date="2019" name="Proc. Natl. Acad. Sci. U.S.A.">
        <title>Exaggeration and cooption of innate immunity for social defense.</title>
        <authorList>
            <person name="Kutsukake M."/>
            <person name="Moriyama M."/>
            <person name="Shigenobu S."/>
            <person name="Meng X.-Y."/>
            <person name="Nikoh N."/>
            <person name="Noda C."/>
            <person name="Kobayashi S."/>
            <person name="Fukatsu T."/>
        </authorList>
    </citation>
    <scope>NUCLEOTIDE SEQUENCE [LARGE SCALE GENOMIC DNA]</scope>
    <source>
        <strain evidence="29 30">Nmo</strain>
    </source>
</reference>
<keyword evidence="25" id="KW-1133">Transmembrane helix</keyword>
<evidence type="ECO:0000256" key="23">
    <source>
        <dbReference type="PIRNR" id="PIRNR002799"/>
    </source>
</evidence>
<feature type="active site" description="Proton donor; for transglycosylase activity" evidence="24">
    <location>
        <position position="177"/>
    </location>
</feature>
<keyword evidence="30" id="KW-1185">Reference proteome</keyword>
<feature type="domain" description="Bifunctional transglycosylase second" evidence="28">
    <location>
        <begin position="57"/>
        <end position="140"/>
    </location>
</feature>
<keyword evidence="12" id="KW-0378">Hydrolase</keyword>
<dbReference type="GO" id="GO:0005886">
    <property type="term" value="C:plasma membrane"/>
    <property type="evidence" value="ECO:0007669"/>
    <property type="project" value="UniProtKB-SubCell"/>
</dbReference>
<dbReference type="Proteomes" id="UP000317544">
    <property type="component" value="Chromosome"/>
</dbReference>
<dbReference type="GO" id="GO:0009252">
    <property type="term" value="P:peptidoglycan biosynthetic process"/>
    <property type="evidence" value="ECO:0007669"/>
    <property type="project" value="UniProtKB-UniRule"/>
</dbReference>
<dbReference type="GO" id="GO:0030288">
    <property type="term" value="C:outer membrane-bounded periplasmic space"/>
    <property type="evidence" value="ECO:0007669"/>
    <property type="project" value="TreeGrafter"/>
</dbReference>
<dbReference type="InterPro" id="IPR001460">
    <property type="entry name" value="PCN-bd_Tpept"/>
</dbReference>
<evidence type="ECO:0000259" key="27">
    <source>
        <dbReference type="Pfam" id="PF00912"/>
    </source>
</evidence>
<keyword evidence="25" id="KW-0812">Transmembrane</keyword>
<dbReference type="GO" id="GO:0009274">
    <property type="term" value="C:peptidoglycan-based cell wall"/>
    <property type="evidence" value="ECO:0007669"/>
    <property type="project" value="UniProtKB-UniRule"/>
</dbReference>
<keyword evidence="11 23" id="KW-0808">Transferase</keyword>
<dbReference type="NCBIfam" id="TIGR02071">
    <property type="entry name" value="PBP_1b"/>
    <property type="match status" value="1"/>
</dbReference>
<name>A0A455TA02_9GAMM</name>
<organism evidence="29 30">
    <name type="scientific">Buchnera aphidicola</name>
    <name type="common">Nipponaphis monzeni</name>
    <dbReference type="NCBI Taxonomy" id="2495405"/>
    <lineage>
        <taxon>Bacteria</taxon>
        <taxon>Pseudomonadati</taxon>
        <taxon>Pseudomonadota</taxon>
        <taxon>Gammaproteobacteria</taxon>
        <taxon>Enterobacterales</taxon>
        <taxon>Erwiniaceae</taxon>
        <taxon>Buchnera</taxon>
    </lineage>
</organism>
<keyword evidence="14 23" id="KW-0573">Peptidoglycan synthesis</keyword>
<evidence type="ECO:0000256" key="19">
    <source>
        <dbReference type="ARBA" id="ARBA00032454"/>
    </source>
</evidence>
<dbReference type="RefSeq" id="WP_158344745.1">
    <property type="nucleotide sequence ID" value="NZ_AP019379.1"/>
</dbReference>
<protein>
    <recommendedName>
        <fullName evidence="6 22">Penicillin-binding protein 1B</fullName>
        <shortName evidence="23">PBP-1b</shortName>
        <shortName evidence="23">PBP1b</shortName>
    </recommendedName>
    <alternativeName>
        <fullName evidence="19 23">Murein polymerase</fullName>
    </alternativeName>
</protein>
<comment type="similarity">
    <text evidence="5 23">In the N-terminal section; belongs to the glycosyltransferase 51 family.</text>
</comment>
<dbReference type="GO" id="GO:0008658">
    <property type="term" value="F:penicillin binding"/>
    <property type="evidence" value="ECO:0007669"/>
    <property type="project" value="UniProtKB-UniRule"/>
</dbReference>
<evidence type="ECO:0000313" key="29">
    <source>
        <dbReference type="EMBL" id="BBI01178.1"/>
    </source>
</evidence>
<comment type="catalytic activity">
    <reaction evidence="20">
        <text>Preferential cleavage: (Ac)2-L-Lys-D-Ala-|-D-Ala. Also transpeptidation of peptidyl-alanyl moieties that are N-acyl substituents of D-alanine.</text>
        <dbReference type="EC" id="3.4.16.4"/>
    </reaction>
</comment>
<feature type="domain" description="Penicillin-binding protein transpeptidase" evidence="26">
    <location>
        <begin position="417"/>
        <end position="688"/>
    </location>
</feature>
<dbReference type="PIRSF" id="PIRSF002799">
    <property type="entry name" value="PBP_1b"/>
    <property type="match status" value="1"/>
</dbReference>
<keyword evidence="9" id="KW-0645">Protease</keyword>
<comment type="function">
    <text evidence="1 23">Cell wall formation. Synthesis of cross-linked peptidoglycan from the lipid intermediates. The enzyme has a penicillin-insensitive transglycosylase N-terminal domain (formation of linear glycan strands) and a penicillin-sensitive transpeptidase C-terminal domain (cross-linking of the peptide subunits).</text>
</comment>
<evidence type="ECO:0000256" key="4">
    <source>
        <dbReference type="ARBA" id="ARBA00007090"/>
    </source>
</evidence>
<evidence type="ECO:0000256" key="10">
    <source>
        <dbReference type="ARBA" id="ARBA00022676"/>
    </source>
</evidence>
<dbReference type="PANTHER" id="PTHR32282">
    <property type="entry name" value="BINDING PROTEIN TRANSPEPTIDASE, PUTATIVE-RELATED"/>
    <property type="match status" value="1"/>
</dbReference>
<evidence type="ECO:0000256" key="22">
    <source>
        <dbReference type="NCBIfam" id="TIGR02071"/>
    </source>
</evidence>
<keyword evidence="7" id="KW-1003">Cell membrane</keyword>
<evidence type="ECO:0000256" key="24">
    <source>
        <dbReference type="PIRSR" id="PIRSR002799-1"/>
    </source>
</evidence>
<dbReference type="SUPFAM" id="SSF53955">
    <property type="entry name" value="Lysozyme-like"/>
    <property type="match status" value="1"/>
</dbReference>
<evidence type="ECO:0000256" key="25">
    <source>
        <dbReference type="SAM" id="Phobius"/>
    </source>
</evidence>
<dbReference type="Gene3D" id="3.40.710.10">
    <property type="entry name" value="DD-peptidase/beta-lactamase superfamily"/>
    <property type="match status" value="1"/>
</dbReference>
<dbReference type="GO" id="GO:0008360">
    <property type="term" value="P:regulation of cell shape"/>
    <property type="evidence" value="ECO:0007669"/>
    <property type="project" value="UniProtKB-UniRule"/>
</dbReference>
<comment type="catalytic activity">
    <reaction evidence="21">
        <text>[GlcNAc-(1-&gt;4)-Mur2Ac(oyl-L-Ala-gamma-D-Glu-L-Lys-D-Ala-D-Ala)](n)-di-trans,octa-cis-undecaprenyl diphosphate + beta-D-GlcNAc-(1-&gt;4)-Mur2Ac(oyl-L-Ala-gamma-D-Glu-L-Lys-D-Ala-D-Ala)-di-trans,octa-cis-undecaprenyl diphosphate = [GlcNAc-(1-&gt;4)-Mur2Ac(oyl-L-Ala-gamma-D-Glu-L-Lys-D-Ala-D-Ala)](n+1)-di-trans,octa-cis-undecaprenyl diphosphate + di-trans,octa-cis-undecaprenyl diphosphate + H(+)</text>
        <dbReference type="Rhea" id="RHEA:23708"/>
        <dbReference type="Rhea" id="RHEA-COMP:9602"/>
        <dbReference type="Rhea" id="RHEA-COMP:9603"/>
        <dbReference type="ChEBI" id="CHEBI:15378"/>
        <dbReference type="ChEBI" id="CHEBI:58405"/>
        <dbReference type="ChEBI" id="CHEBI:60033"/>
        <dbReference type="ChEBI" id="CHEBI:78435"/>
        <dbReference type="EC" id="2.4.99.28"/>
    </reaction>
</comment>
<evidence type="ECO:0000256" key="16">
    <source>
        <dbReference type="ARBA" id="ARBA00023251"/>
    </source>
</evidence>
<dbReference type="InterPro" id="IPR023346">
    <property type="entry name" value="Lysozyme-like_dom_sf"/>
</dbReference>
<evidence type="ECO:0000256" key="21">
    <source>
        <dbReference type="ARBA" id="ARBA00049902"/>
    </source>
</evidence>
<dbReference type="Gene3D" id="1.10.3810.10">
    <property type="entry name" value="Biosynthetic peptidoglycan transglycosylase-like"/>
    <property type="match status" value="1"/>
</dbReference>
<dbReference type="GO" id="GO:0008955">
    <property type="term" value="F:peptidoglycan glycosyltransferase activity"/>
    <property type="evidence" value="ECO:0007669"/>
    <property type="project" value="UniProtKB-UniRule"/>
</dbReference>
<keyword evidence="18 23" id="KW-0961">Cell wall biogenesis/degradation</keyword>
<dbReference type="InterPro" id="IPR001264">
    <property type="entry name" value="Glyco_trans_51"/>
</dbReference>
<dbReference type="InterPro" id="IPR028166">
    <property type="entry name" value="UB2H"/>
</dbReference>
<evidence type="ECO:0000313" key="30">
    <source>
        <dbReference type="Proteomes" id="UP000317544"/>
    </source>
</evidence>
<comment type="similarity">
    <text evidence="4 23">In the C-terminal section; belongs to the transpeptidase family.</text>
</comment>
<gene>
    <name evidence="29" type="primary">mrcB</name>
    <name evidence="29" type="ORF">BUCNMO_163</name>
</gene>
<evidence type="ECO:0000259" key="28">
    <source>
        <dbReference type="Pfam" id="PF14814"/>
    </source>
</evidence>
<dbReference type="InterPro" id="IPR036950">
    <property type="entry name" value="PBP_transglycosylase"/>
</dbReference>